<dbReference type="GO" id="GO:0016491">
    <property type="term" value="F:oxidoreductase activity"/>
    <property type="evidence" value="ECO:0007669"/>
    <property type="project" value="InterPro"/>
</dbReference>
<dbReference type="PANTHER" id="PTHR13887:SF41">
    <property type="entry name" value="THIOREDOXIN SUPERFAMILY PROTEIN"/>
    <property type="match status" value="1"/>
</dbReference>
<dbReference type="InterPro" id="IPR001853">
    <property type="entry name" value="DSBA-like_thioredoxin_dom"/>
</dbReference>
<dbReference type="EMBL" id="AP019376">
    <property type="protein sequence ID" value="BBH90003.1"/>
    <property type="molecule type" value="Genomic_DNA"/>
</dbReference>
<gene>
    <name evidence="2" type="ORF">KTC_47540</name>
</gene>
<feature type="domain" description="DSBA-like thioredoxin" evidence="1">
    <location>
        <begin position="2"/>
        <end position="160"/>
    </location>
</feature>
<organism evidence="2">
    <name type="scientific">Thermosporothrix sp. COM3</name>
    <dbReference type="NCBI Taxonomy" id="2490863"/>
    <lineage>
        <taxon>Bacteria</taxon>
        <taxon>Bacillati</taxon>
        <taxon>Chloroflexota</taxon>
        <taxon>Ktedonobacteria</taxon>
        <taxon>Ktedonobacterales</taxon>
        <taxon>Thermosporotrichaceae</taxon>
        <taxon>Thermosporothrix</taxon>
    </lineage>
</organism>
<dbReference type="Pfam" id="PF01323">
    <property type="entry name" value="DSBA"/>
    <property type="match status" value="1"/>
</dbReference>
<protein>
    <recommendedName>
        <fullName evidence="1">DSBA-like thioredoxin domain-containing protein</fullName>
    </recommendedName>
</protein>
<dbReference type="AlphaFoldDB" id="A0A455SNI7"/>
<accession>A0A455SNI7</accession>
<dbReference type="Gene3D" id="3.40.30.10">
    <property type="entry name" value="Glutaredoxin"/>
    <property type="match status" value="1"/>
</dbReference>
<dbReference type="InterPro" id="IPR036249">
    <property type="entry name" value="Thioredoxin-like_sf"/>
</dbReference>
<name>A0A455SNI7_9CHLR</name>
<proteinExistence type="predicted"/>
<dbReference type="SUPFAM" id="SSF52833">
    <property type="entry name" value="Thioredoxin-like"/>
    <property type="match status" value="1"/>
</dbReference>
<sequence>MTVQWHSFLLHPPGSPPISPEKRAQIESMQGRLKQMAREQYGIEINAGPFGTNSLPALVGAKYAEAQGKGDAYHRAVMNAYWRHAQPIGEKQVLRELAISVGLDGDAFLGALEEETDYTAAVWADHQQAEEYGLQAVPALIFAGKYLVSGAQPYEVLKQVVERVREEMAAN</sequence>
<dbReference type="PANTHER" id="PTHR13887">
    <property type="entry name" value="GLUTATHIONE S-TRANSFERASE KAPPA"/>
    <property type="match status" value="1"/>
</dbReference>
<reference evidence="2" key="1">
    <citation type="submission" date="2018-12" db="EMBL/GenBank/DDBJ databases">
        <title>Novel natural products biosynthetic potential of the class Ktedonobacteria.</title>
        <authorList>
            <person name="Zheng Y."/>
            <person name="Saitou A."/>
            <person name="Wang C.M."/>
            <person name="Toyoda A."/>
            <person name="Minakuchi Y."/>
            <person name="Sekiguchi Y."/>
            <person name="Ueda K."/>
            <person name="Takano H."/>
            <person name="Sakai Y."/>
            <person name="Yokota A."/>
            <person name="Yabe S."/>
        </authorList>
    </citation>
    <scope>NUCLEOTIDE SEQUENCE</scope>
    <source>
        <strain evidence="2">COM3</strain>
    </source>
</reference>
<evidence type="ECO:0000259" key="1">
    <source>
        <dbReference type="Pfam" id="PF01323"/>
    </source>
</evidence>
<evidence type="ECO:0000313" key="2">
    <source>
        <dbReference type="EMBL" id="BBH90003.1"/>
    </source>
</evidence>